<dbReference type="EMBL" id="FSRG01000007">
    <property type="protein sequence ID" value="SIO36792.1"/>
    <property type="molecule type" value="Genomic_DNA"/>
</dbReference>
<organism evidence="1 2">
    <name type="scientific">Halodesulfovibrio marinisediminis DSM 17456</name>
    <dbReference type="NCBI Taxonomy" id="1121457"/>
    <lineage>
        <taxon>Bacteria</taxon>
        <taxon>Pseudomonadati</taxon>
        <taxon>Thermodesulfobacteriota</taxon>
        <taxon>Desulfovibrionia</taxon>
        <taxon>Desulfovibrionales</taxon>
        <taxon>Desulfovibrionaceae</taxon>
        <taxon>Halodesulfovibrio</taxon>
    </lineage>
</organism>
<dbReference type="STRING" id="1121457.SAMN02745161_3034"/>
<dbReference type="AlphaFoldDB" id="A0A1N6IXM8"/>
<sequence length="125" mass="14273">MQTDTELQGLCELSETELSRLLAEDYGVEQARSADAETRIISYLQDLREVLRLESGAGVRVLRMWLDEACMNNRLARDEHMRERVALLEYARDRMADVALADPVCHVRLQLQFSQEWAATGNSGM</sequence>
<proteinExistence type="predicted"/>
<keyword evidence="2" id="KW-1185">Reference proteome</keyword>
<evidence type="ECO:0000313" key="2">
    <source>
        <dbReference type="Proteomes" id="UP000184694"/>
    </source>
</evidence>
<dbReference type="Proteomes" id="UP000184694">
    <property type="component" value="Unassembled WGS sequence"/>
</dbReference>
<gene>
    <name evidence="1" type="ORF">SAMN02745161_3034</name>
</gene>
<name>A0A1N6IXM8_9BACT</name>
<reference evidence="2" key="1">
    <citation type="submission" date="2016-11" db="EMBL/GenBank/DDBJ databases">
        <authorList>
            <person name="Varghese N."/>
            <person name="Submissions S."/>
        </authorList>
    </citation>
    <scope>NUCLEOTIDE SEQUENCE [LARGE SCALE GENOMIC DNA]</scope>
    <source>
        <strain evidence="2">DSM 17456</strain>
    </source>
</reference>
<evidence type="ECO:0000313" key="1">
    <source>
        <dbReference type="EMBL" id="SIO36792.1"/>
    </source>
</evidence>
<dbReference type="OrthoDB" id="5455896at2"/>
<protein>
    <submittedName>
        <fullName evidence="1">Uncharacterized protein</fullName>
    </submittedName>
</protein>
<accession>A0A1N6IXM8</accession>
<dbReference type="RefSeq" id="WP_074217775.1">
    <property type="nucleotide sequence ID" value="NZ_FSRG01000007.1"/>
</dbReference>